<dbReference type="AlphaFoldDB" id="A0A563DVT6"/>
<organism evidence="1 2">
    <name type="scientific">Leekyejoonella antrihumi</name>
    <dbReference type="NCBI Taxonomy" id="1660198"/>
    <lineage>
        <taxon>Bacteria</taxon>
        <taxon>Bacillati</taxon>
        <taxon>Actinomycetota</taxon>
        <taxon>Actinomycetes</taxon>
        <taxon>Micrococcales</taxon>
        <taxon>Dermacoccaceae</taxon>
        <taxon>Leekyejoonella</taxon>
    </lineage>
</organism>
<dbReference type="GO" id="GO:0016491">
    <property type="term" value="F:oxidoreductase activity"/>
    <property type="evidence" value="ECO:0007669"/>
    <property type="project" value="InterPro"/>
</dbReference>
<reference evidence="1 2" key="1">
    <citation type="submission" date="2019-05" db="EMBL/GenBank/DDBJ databases">
        <authorList>
            <person name="Lee S.D."/>
        </authorList>
    </citation>
    <scope>NUCLEOTIDE SEQUENCE [LARGE SCALE GENOMIC DNA]</scope>
    <source>
        <strain evidence="1 2">C5-26</strain>
    </source>
</reference>
<proteinExistence type="predicted"/>
<dbReference type="EMBL" id="VCQV01000029">
    <property type="protein sequence ID" value="TWP34316.1"/>
    <property type="molecule type" value="Genomic_DNA"/>
</dbReference>
<dbReference type="OrthoDB" id="5186446at2"/>
<dbReference type="Gene3D" id="2.30.110.10">
    <property type="entry name" value="Electron Transport, Fmn-binding Protein, Chain A"/>
    <property type="match status" value="1"/>
</dbReference>
<name>A0A563DVT6_9MICO</name>
<dbReference type="Pfam" id="PF04075">
    <property type="entry name" value="F420H2_quin_red"/>
    <property type="match status" value="1"/>
</dbReference>
<keyword evidence="2" id="KW-1185">Reference proteome</keyword>
<dbReference type="NCBIfam" id="TIGR00026">
    <property type="entry name" value="hi_GC_TIGR00026"/>
    <property type="match status" value="1"/>
</dbReference>
<reference evidence="1 2" key="2">
    <citation type="submission" date="2019-08" db="EMBL/GenBank/DDBJ databases">
        <title>Jejuicoccus antrihumi gen. nov., sp. nov., a new member of the family Dermacoccaceae isolated from a cave.</title>
        <authorList>
            <person name="Schumann P."/>
            <person name="Kim I.S."/>
        </authorList>
    </citation>
    <scope>NUCLEOTIDE SEQUENCE [LARGE SCALE GENOMIC DNA]</scope>
    <source>
        <strain evidence="1 2">C5-26</strain>
    </source>
</reference>
<protein>
    <submittedName>
        <fullName evidence="1">Nitroreductase family deazaflavin-dependent oxidoreductase</fullName>
    </submittedName>
</protein>
<evidence type="ECO:0000313" key="1">
    <source>
        <dbReference type="EMBL" id="TWP34316.1"/>
    </source>
</evidence>
<comment type="caution">
    <text evidence="1">The sequence shown here is derived from an EMBL/GenBank/DDBJ whole genome shotgun (WGS) entry which is preliminary data.</text>
</comment>
<sequence>MSATKDRNGAPEIMNNVVAGLARRGVSLLGAQELSVTGRRSGEIRSTPVNPLLRDGELYLVSARGNTQWVRNVRTTPEVHLRVGRRSTAYTAVELPNDVKVPLLRAYLKRWGWQVKPMFAGITASSTDDQVATVAGEHPVFRLELVG</sequence>
<dbReference type="SUPFAM" id="SSF50475">
    <property type="entry name" value="FMN-binding split barrel"/>
    <property type="match status" value="1"/>
</dbReference>
<accession>A0A563DVT6</accession>
<gene>
    <name evidence="1" type="ORF">FGL98_17955</name>
</gene>
<dbReference type="Proteomes" id="UP000320244">
    <property type="component" value="Unassembled WGS sequence"/>
</dbReference>
<dbReference type="InterPro" id="IPR012349">
    <property type="entry name" value="Split_barrel_FMN-bd"/>
</dbReference>
<dbReference type="RefSeq" id="WP_146319006.1">
    <property type="nucleotide sequence ID" value="NZ_VCQV01000029.1"/>
</dbReference>
<evidence type="ECO:0000313" key="2">
    <source>
        <dbReference type="Proteomes" id="UP000320244"/>
    </source>
</evidence>
<dbReference type="InterPro" id="IPR004378">
    <property type="entry name" value="F420H2_quin_Rdtase"/>
</dbReference>